<dbReference type="KEGG" id="bhg:I6G56_30110"/>
<name>A0A7U4SWD8_9BURK</name>
<sequence>MHTIDLNVDLGEGCGNDIALLEYATSINVACGWHAGDAVTMREVIASALRGGIAVGAHPSYPDRENFGRRSMNLPPEEIYAGVQYQVGAVSGITRALRGRLTHVKPHGALYNDAERKRAVAVAIVEAVRDFDSSLALFGLAGGQLVSVAREYGLTAYDEVFADRGYASDGKLLPRAASGAMIEDAAEAARRAAEMVSKGGVKSNDGVWIEFPIQTICLHGDGPNALTFARHIKHALVEASRDGRSQLRRIVIEERAQ</sequence>
<keyword evidence="2" id="KW-0378">Hydrolase</keyword>
<proteinExistence type="predicted"/>
<dbReference type="GO" id="GO:0005975">
    <property type="term" value="P:carbohydrate metabolic process"/>
    <property type="evidence" value="ECO:0007669"/>
    <property type="project" value="InterPro"/>
</dbReference>
<dbReference type="GO" id="GO:0017168">
    <property type="term" value="F:5-oxoprolinase (ATP-hydrolyzing) activity"/>
    <property type="evidence" value="ECO:0007669"/>
    <property type="project" value="UniProtKB-EC"/>
</dbReference>
<dbReference type="InterPro" id="IPR005501">
    <property type="entry name" value="LamB/YcsF/PxpA-like"/>
</dbReference>
<dbReference type="PANTHER" id="PTHR30292:SF0">
    <property type="entry name" value="5-OXOPROLINASE SUBUNIT A"/>
    <property type="match status" value="1"/>
</dbReference>
<dbReference type="NCBIfam" id="NF003814">
    <property type="entry name" value="PRK05406.1-3"/>
    <property type="match status" value="1"/>
</dbReference>
<keyword evidence="1" id="KW-0547">Nucleotide-binding</keyword>
<accession>A0A7U4SWD8</accession>
<organism evidence="2 3">
    <name type="scientific">Burkholderia humptydooensis</name>
    <dbReference type="NCBI Taxonomy" id="430531"/>
    <lineage>
        <taxon>Bacteria</taxon>
        <taxon>Pseudomonadati</taxon>
        <taxon>Pseudomonadota</taxon>
        <taxon>Betaproteobacteria</taxon>
        <taxon>Burkholderiales</taxon>
        <taxon>Burkholderiaceae</taxon>
        <taxon>Burkholderia</taxon>
        <taxon>pseudomallei group</taxon>
    </lineage>
</organism>
<evidence type="ECO:0000256" key="1">
    <source>
        <dbReference type="ARBA" id="ARBA00022840"/>
    </source>
</evidence>
<gene>
    <name evidence="2" type="primary">pxpA</name>
    <name evidence="2" type="ORF">I6G56_30110</name>
</gene>
<dbReference type="SUPFAM" id="SSF88713">
    <property type="entry name" value="Glycoside hydrolase/deacetylase"/>
    <property type="match status" value="1"/>
</dbReference>
<dbReference type="NCBIfam" id="NF003816">
    <property type="entry name" value="PRK05406.1-5"/>
    <property type="match status" value="1"/>
</dbReference>
<reference evidence="2 3" key="1">
    <citation type="submission" date="2020-12" db="EMBL/GenBank/DDBJ databases">
        <title>FDA dAtabase for Regulatory Grade micrObial Sequences (FDA-ARGOS): Supporting development and validation of Infectious Disease Dx tests.</title>
        <authorList>
            <person name="Nelson B."/>
            <person name="Plummer A."/>
            <person name="Tallon L."/>
            <person name="Sadzewicz L."/>
            <person name="Zhao X."/>
            <person name="Boylan J."/>
            <person name="Ott S."/>
            <person name="Bowen H."/>
            <person name="Vavikolanu K."/>
            <person name="Mehta A."/>
            <person name="Aluvathingal J."/>
            <person name="Nadendla S."/>
            <person name="Myers T."/>
            <person name="Yan Y."/>
            <person name="Sichtig H."/>
        </authorList>
    </citation>
    <scope>NUCLEOTIDE SEQUENCE [LARGE SCALE GENOMIC DNA]</scope>
    <source>
        <strain evidence="2 3">FDAARGOS_899</strain>
    </source>
</reference>
<evidence type="ECO:0000313" key="2">
    <source>
        <dbReference type="EMBL" id="QPS46342.1"/>
    </source>
</evidence>
<dbReference type="EC" id="3.5.2.9" evidence="2"/>
<dbReference type="RefSeq" id="WP_006029698.1">
    <property type="nucleotide sequence ID" value="NZ_CP013382.1"/>
</dbReference>
<evidence type="ECO:0000313" key="3">
    <source>
        <dbReference type="Proteomes" id="UP000594943"/>
    </source>
</evidence>
<dbReference type="Pfam" id="PF03746">
    <property type="entry name" value="LamB_YcsF"/>
    <property type="match status" value="1"/>
</dbReference>
<dbReference type="Proteomes" id="UP000594943">
    <property type="component" value="Chromosome 2"/>
</dbReference>
<keyword evidence="1" id="KW-0067">ATP-binding</keyword>
<dbReference type="EMBL" id="CP065687">
    <property type="protein sequence ID" value="QPS46342.1"/>
    <property type="molecule type" value="Genomic_DNA"/>
</dbReference>
<accession>A0A7T2U616</accession>
<protein>
    <submittedName>
        <fullName evidence="2">5-oxoprolinase subunit PxpA</fullName>
        <ecNumber evidence="2">3.5.2.9</ecNumber>
    </submittedName>
</protein>
<dbReference type="PANTHER" id="PTHR30292">
    <property type="entry name" value="UNCHARACTERIZED PROTEIN YBGL-RELATED"/>
    <property type="match status" value="1"/>
</dbReference>
<dbReference type="Gene3D" id="3.20.20.370">
    <property type="entry name" value="Glycoside hydrolase/deacetylase"/>
    <property type="match status" value="1"/>
</dbReference>
<dbReference type="AlphaFoldDB" id="A0A7U4SWD8"/>
<dbReference type="InterPro" id="IPR011330">
    <property type="entry name" value="Glyco_hydro/deAcase_b/a-brl"/>
</dbReference>